<reference evidence="2" key="1">
    <citation type="journal article" date="2020" name="Stud. Mycol.">
        <title>101 Dothideomycetes genomes: a test case for predicting lifestyles and emergence of pathogens.</title>
        <authorList>
            <person name="Haridas S."/>
            <person name="Albert R."/>
            <person name="Binder M."/>
            <person name="Bloem J."/>
            <person name="Labutti K."/>
            <person name="Salamov A."/>
            <person name="Andreopoulos B."/>
            <person name="Baker S."/>
            <person name="Barry K."/>
            <person name="Bills G."/>
            <person name="Bluhm B."/>
            <person name="Cannon C."/>
            <person name="Castanera R."/>
            <person name="Culley D."/>
            <person name="Daum C."/>
            <person name="Ezra D."/>
            <person name="Gonzalez J."/>
            <person name="Henrissat B."/>
            <person name="Kuo A."/>
            <person name="Liang C."/>
            <person name="Lipzen A."/>
            <person name="Lutzoni F."/>
            <person name="Magnuson J."/>
            <person name="Mondo S."/>
            <person name="Nolan M."/>
            <person name="Ohm R."/>
            <person name="Pangilinan J."/>
            <person name="Park H.-J."/>
            <person name="Ramirez L."/>
            <person name="Alfaro M."/>
            <person name="Sun H."/>
            <person name="Tritt A."/>
            <person name="Yoshinaga Y."/>
            <person name="Zwiers L.-H."/>
            <person name="Turgeon B."/>
            <person name="Goodwin S."/>
            <person name="Spatafora J."/>
            <person name="Crous P."/>
            <person name="Grigoriev I."/>
        </authorList>
    </citation>
    <scope>NUCLEOTIDE SEQUENCE</scope>
    <source>
        <strain evidence="2">CBS 133067</strain>
    </source>
</reference>
<name>A0A9P4I4F4_9PEZI</name>
<evidence type="ECO:0000313" key="3">
    <source>
        <dbReference type="Proteomes" id="UP000799772"/>
    </source>
</evidence>
<dbReference type="EMBL" id="ML978140">
    <property type="protein sequence ID" value="KAF2092977.1"/>
    <property type="molecule type" value="Genomic_DNA"/>
</dbReference>
<proteinExistence type="predicted"/>
<dbReference type="OrthoDB" id="5397330at2759"/>
<dbReference type="Proteomes" id="UP000799772">
    <property type="component" value="Unassembled WGS sequence"/>
</dbReference>
<gene>
    <name evidence="2" type="ORF">NA57DRAFT_49117</name>
</gene>
<feature type="compositionally biased region" description="Polar residues" evidence="1">
    <location>
        <begin position="180"/>
        <end position="198"/>
    </location>
</feature>
<evidence type="ECO:0000256" key="1">
    <source>
        <dbReference type="SAM" id="MobiDB-lite"/>
    </source>
</evidence>
<keyword evidence="3" id="KW-1185">Reference proteome</keyword>
<dbReference type="AlphaFoldDB" id="A0A9P4I4F4"/>
<accession>A0A9P4I4F4</accession>
<protein>
    <submittedName>
        <fullName evidence="2">Uncharacterized protein</fullName>
    </submittedName>
</protein>
<evidence type="ECO:0000313" key="2">
    <source>
        <dbReference type="EMBL" id="KAF2092977.1"/>
    </source>
</evidence>
<sequence>MPIRNPFKKTPGGVEIVDENARNAAGADFQQTKVVAAKPIDIPETAEYKLCEINGSGVYLPPSPPESKRSFWQSRSNTSTTSSSKDRAHLSDNEPFNISRESFDSYRRSFDISARSPMPDFDARARQSLDSRRAMYTREPRSSFNRHSIDRPDAPVDEGFEEVGLNEETKPKKRGLFGLGSQQPPTSNPDGNKSSTGSKLFPGRKRGQSGQGSELGQMNRPRSAQTVETKE</sequence>
<feature type="compositionally biased region" description="Acidic residues" evidence="1">
    <location>
        <begin position="155"/>
        <end position="165"/>
    </location>
</feature>
<feature type="compositionally biased region" description="Basic and acidic residues" evidence="1">
    <location>
        <begin position="121"/>
        <end position="154"/>
    </location>
</feature>
<organism evidence="2 3">
    <name type="scientific">Rhizodiscina lignyota</name>
    <dbReference type="NCBI Taxonomy" id="1504668"/>
    <lineage>
        <taxon>Eukaryota</taxon>
        <taxon>Fungi</taxon>
        <taxon>Dikarya</taxon>
        <taxon>Ascomycota</taxon>
        <taxon>Pezizomycotina</taxon>
        <taxon>Dothideomycetes</taxon>
        <taxon>Pleosporomycetidae</taxon>
        <taxon>Aulographales</taxon>
        <taxon>Rhizodiscinaceae</taxon>
        <taxon>Rhizodiscina</taxon>
    </lineage>
</organism>
<feature type="compositionally biased region" description="Basic and acidic residues" evidence="1">
    <location>
        <begin position="101"/>
        <end position="110"/>
    </location>
</feature>
<feature type="compositionally biased region" description="Low complexity" evidence="1">
    <location>
        <begin position="74"/>
        <end position="83"/>
    </location>
</feature>
<feature type="region of interest" description="Disordered" evidence="1">
    <location>
        <begin position="55"/>
        <end position="231"/>
    </location>
</feature>
<comment type="caution">
    <text evidence="2">The sequence shown here is derived from an EMBL/GenBank/DDBJ whole genome shotgun (WGS) entry which is preliminary data.</text>
</comment>
<feature type="compositionally biased region" description="Polar residues" evidence="1">
    <location>
        <begin position="211"/>
        <end position="231"/>
    </location>
</feature>